<evidence type="ECO:0000259" key="1">
    <source>
        <dbReference type="Pfam" id="PF15567"/>
    </source>
</evidence>
<dbReference type="AlphaFoldDB" id="A0A7Y0AEE3"/>
<evidence type="ECO:0000313" key="3">
    <source>
        <dbReference type="Proteomes" id="UP000559626"/>
    </source>
</evidence>
<proteinExistence type="predicted"/>
<reference evidence="2 3" key="1">
    <citation type="submission" date="2020-04" db="EMBL/GenBank/DDBJ databases">
        <title>Hymenobacter polaris sp. nov., isolated from Arctic soil.</title>
        <authorList>
            <person name="Dahal R.H."/>
        </authorList>
    </citation>
    <scope>NUCLEOTIDE SEQUENCE [LARGE SCALE GENOMIC DNA]</scope>
    <source>
        <strain evidence="2 3">RP-2-7</strain>
    </source>
</reference>
<name>A0A7Y0AEE3_9BACT</name>
<dbReference type="EMBL" id="JABBGH010000002">
    <property type="protein sequence ID" value="NML65657.1"/>
    <property type="molecule type" value="Genomic_DNA"/>
</dbReference>
<evidence type="ECO:0000313" key="2">
    <source>
        <dbReference type="EMBL" id="NML65657.1"/>
    </source>
</evidence>
<dbReference type="InterPro" id="IPR029082">
    <property type="entry name" value="Imm35"/>
</dbReference>
<protein>
    <recommendedName>
        <fullName evidence="1">Immunity protein 35 domain-containing protein</fullName>
    </recommendedName>
</protein>
<feature type="domain" description="Immunity protein 35" evidence="1">
    <location>
        <begin position="8"/>
        <end position="83"/>
    </location>
</feature>
<keyword evidence="3" id="KW-1185">Reference proteome</keyword>
<gene>
    <name evidence="2" type="ORF">HHL22_10615</name>
</gene>
<sequence length="103" mass="11924">MIYLLTVEEAIRLAREWVRHHSSSLTGELMLIEEETVTRPYSWFFYYNSKQFLATQDFDYALAGNAPILVDKRGHVHVTGTAHASEHYVAEFDAQYQRGDLLS</sequence>
<accession>A0A7Y0AEE3</accession>
<comment type="caution">
    <text evidence="2">The sequence shown here is derived from an EMBL/GenBank/DDBJ whole genome shotgun (WGS) entry which is preliminary data.</text>
</comment>
<dbReference type="Pfam" id="PF15567">
    <property type="entry name" value="Imm35"/>
    <property type="match status" value="1"/>
</dbReference>
<dbReference type="RefSeq" id="WP_169531129.1">
    <property type="nucleotide sequence ID" value="NZ_JABBGH010000002.1"/>
</dbReference>
<organism evidence="2 3">
    <name type="scientific">Hymenobacter polaris</name>
    <dbReference type="NCBI Taxonomy" id="2682546"/>
    <lineage>
        <taxon>Bacteria</taxon>
        <taxon>Pseudomonadati</taxon>
        <taxon>Bacteroidota</taxon>
        <taxon>Cytophagia</taxon>
        <taxon>Cytophagales</taxon>
        <taxon>Hymenobacteraceae</taxon>
        <taxon>Hymenobacter</taxon>
    </lineage>
</organism>
<dbReference type="Proteomes" id="UP000559626">
    <property type="component" value="Unassembled WGS sequence"/>
</dbReference>